<dbReference type="Proteomes" id="UP000199052">
    <property type="component" value="Unassembled WGS sequence"/>
</dbReference>
<evidence type="ECO:0000313" key="4">
    <source>
        <dbReference type="Proteomes" id="UP000533017"/>
    </source>
</evidence>
<organism evidence="2 3">
    <name type="scientific">Actinopolymorpha cephalotaxi</name>
    <dbReference type="NCBI Taxonomy" id="504797"/>
    <lineage>
        <taxon>Bacteria</taxon>
        <taxon>Bacillati</taxon>
        <taxon>Actinomycetota</taxon>
        <taxon>Actinomycetes</taxon>
        <taxon>Propionibacteriales</taxon>
        <taxon>Actinopolymorphaceae</taxon>
        <taxon>Actinopolymorpha</taxon>
    </lineage>
</organism>
<dbReference type="EMBL" id="FOOI01000028">
    <property type="protein sequence ID" value="SFH68195.1"/>
    <property type="molecule type" value="Genomic_DNA"/>
</dbReference>
<reference evidence="1 4" key="2">
    <citation type="submission" date="2020-07" db="EMBL/GenBank/DDBJ databases">
        <title>Sequencing the genomes of 1000 actinobacteria strains.</title>
        <authorList>
            <person name="Klenk H.-P."/>
        </authorList>
    </citation>
    <scope>NUCLEOTIDE SEQUENCE [LARGE SCALE GENOMIC DNA]</scope>
    <source>
        <strain evidence="1 4">DSM 45117</strain>
    </source>
</reference>
<dbReference type="OrthoDB" id="4213809at2"/>
<dbReference type="Proteomes" id="UP000533017">
    <property type="component" value="Unassembled WGS sequence"/>
</dbReference>
<dbReference type="EMBL" id="JACBZA010000001">
    <property type="protein sequence ID" value="NYH84071.1"/>
    <property type="molecule type" value="Genomic_DNA"/>
</dbReference>
<sequence>MVSRDVVVSVRCDTRESAAQALIALKRCAEAGRLDLRGAIVFERRPDGGIRMPDEPDMVTGVHTGRGSLIGMIMDIFGGPLGMLLGWRGIAVIAAAADVRAAEKAGQSTDFRVSVRFGNALVVADVTEYDDTVINAEMARLGGTVIRRPADFVLDELAAAEDAAKAAETAALRVLRCQHKAERVMPCPNPQQSAE</sequence>
<keyword evidence="4" id="KW-1185">Reference proteome</keyword>
<evidence type="ECO:0000313" key="3">
    <source>
        <dbReference type="Proteomes" id="UP000199052"/>
    </source>
</evidence>
<gene>
    <name evidence="1" type="ORF">FHR37_002922</name>
    <name evidence="2" type="ORF">SAMN05421678_12822</name>
</gene>
<accession>A0A1I3C0U8</accession>
<evidence type="ECO:0000313" key="1">
    <source>
        <dbReference type="EMBL" id="NYH84071.1"/>
    </source>
</evidence>
<evidence type="ECO:0000313" key="2">
    <source>
        <dbReference type="EMBL" id="SFH68195.1"/>
    </source>
</evidence>
<proteinExistence type="predicted"/>
<evidence type="ECO:0008006" key="5">
    <source>
        <dbReference type="Google" id="ProtNLM"/>
    </source>
</evidence>
<protein>
    <recommendedName>
        <fullName evidence="5">DUF1269 domain-containing protein</fullName>
    </recommendedName>
</protein>
<dbReference type="RefSeq" id="WP_139239259.1">
    <property type="nucleotide sequence ID" value="NZ_FOOI01000028.1"/>
</dbReference>
<dbReference type="AlphaFoldDB" id="A0A1I3C0U8"/>
<name>A0A1I3C0U8_9ACTN</name>
<reference evidence="2 3" key="1">
    <citation type="submission" date="2016-10" db="EMBL/GenBank/DDBJ databases">
        <authorList>
            <person name="de Groot N.N."/>
        </authorList>
    </citation>
    <scope>NUCLEOTIDE SEQUENCE [LARGE SCALE GENOMIC DNA]</scope>
    <source>
        <strain evidence="2 3">CPCC 202808</strain>
    </source>
</reference>